<accession>A0A317T9R8</accession>
<evidence type="ECO:0000256" key="1">
    <source>
        <dbReference type="ARBA" id="ARBA00011738"/>
    </source>
</evidence>
<comment type="catalytic activity">
    <reaction evidence="5 6">
        <text>alpha-maltose 1-phosphate + [(1-&gt;4)-alpha-D-glucosyl](n) = [(1-&gt;4)-alpha-D-glucosyl](n+2) + phosphate</text>
        <dbReference type="Rhea" id="RHEA:42692"/>
        <dbReference type="Rhea" id="RHEA-COMP:9584"/>
        <dbReference type="Rhea" id="RHEA-COMP:10183"/>
        <dbReference type="ChEBI" id="CHEBI:15444"/>
        <dbReference type="ChEBI" id="CHEBI:43474"/>
        <dbReference type="ChEBI" id="CHEBI:63576"/>
        <dbReference type="EC" id="2.4.99.16"/>
    </reaction>
</comment>
<protein>
    <recommendedName>
        <fullName evidence="6">Alpha-1,4-glucan:maltose-1-phosphate maltosyltransferase</fullName>
        <shortName evidence="6">GMPMT</shortName>
        <ecNumber evidence="6">2.4.99.16</ecNumber>
    </recommendedName>
    <alternativeName>
        <fullName evidence="6">(1-&gt;4)-alpha-D-glucan:maltose-1-phosphate alpha-D-maltosyltransferase</fullName>
    </alternativeName>
</protein>
<gene>
    <name evidence="6" type="primary">glgE</name>
    <name evidence="8" type="ORF">CR164_05775</name>
</gene>
<dbReference type="GO" id="GO:0016758">
    <property type="term" value="F:hexosyltransferase activity"/>
    <property type="evidence" value="ECO:0007669"/>
    <property type="project" value="UniProtKB-UniRule"/>
</dbReference>
<evidence type="ECO:0000256" key="4">
    <source>
        <dbReference type="ARBA" id="ARBA00023277"/>
    </source>
</evidence>
<dbReference type="InterPro" id="IPR013780">
    <property type="entry name" value="Glyco_hydro_b"/>
</dbReference>
<keyword evidence="2 6" id="KW-0328">Glycosyltransferase</keyword>
<comment type="caution">
    <text evidence="8">The sequence shown here is derived from an EMBL/GenBank/DDBJ whole genome shotgun (WGS) entry which is preliminary data.</text>
</comment>
<evidence type="ECO:0000313" key="8">
    <source>
        <dbReference type="EMBL" id="PWW82497.1"/>
    </source>
</evidence>
<dbReference type="SMART" id="SM00642">
    <property type="entry name" value="Aamy"/>
    <property type="match status" value="1"/>
</dbReference>
<sequence length="671" mass="77497">MSHTFYQRKPSVSNRKFDGRRRVVIERISPEIDDGRYPAKRVAGETVIVGADIFSDGADIVRADLCYRAKSSKAWKRVPMKPVVNDRWEGTFAVGDPGIWEFTIEAWVDHFQTWRRGLIKKIEAGQDVALELQMGAAMIDDTAGRAPKKDAVRLVELASVVTTAERKIAESAAQCDELHNLMQRYPDKAFAAQYGRILEIKVDQKKAGFSSWYELFPRSWAEEPGKHGSFKECLRMLPLISRMGFDVVYLPPIHPIGSTKRKGKNNALVAQPDDPGSCWAIGSSDGGHKAVHPELGTLKDFEAFVREADDHGIAIAMDIAFQCSPDHPYVKQHPQWFKWRPDGTVQFAENPPKKYEDILPIDFETEDWENLWIELKSVMLFWIEKGVRIFRVDNPHTKAFLFWDWAISEIQKEYPDTVFLAEAFTRPKVMARLAKGGFSQSYTYFTWRNTKKDLQEYLAELTTTEVKEYMRPNFWPNTPDILHEELQAGHRSTFITRMVLAATLSSNYGMYGPAYELCEHVPVRKGKEEYLDSEKYEIKRWDMDRPGNIRAEITAVNRIRKDNPALQQTNDIEFVRVDAGEGFEHDMLMAYLKRSPDGGNIILTVVNLDPQNTHTGWLRFPLERFELPHTHRFRVEDLLSGRTYEWDSEWNYVELNPEQVPVHIFKVHLYL</sequence>
<evidence type="ECO:0000259" key="7">
    <source>
        <dbReference type="SMART" id="SM00642"/>
    </source>
</evidence>
<dbReference type="InterPro" id="IPR013783">
    <property type="entry name" value="Ig-like_fold"/>
</dbReference>
<evidence type="ECO:0000256" key="6">
    <source>
        <dbReference type="HAMAP-Rule" id="MF_02124"/>
    </source>
</evidence>
<dbReference type="RefSeq" id="WP_110022971.1">
    <property type="nucleotide sequence ID" value="NZ_PDNZ01000003.1"/>
</dbReference>
<feature type="active site" description="Proton donor" evidence="6">
    <location>
        <position position="422"/>
    </location>
</feature>
<dbReference type="InterPro" id="IPR017853">
    <property type="entry name" value="GH"/>
</dbReference>
<feature type="domain" description="Glycosyl hydrolase family 13 catalytic" evidence="7">
    <location>
        <begin position="214"/>
        <end position="545"/>
    </location>
</feature>
<evidence type="ECO:0000256" key="5">
    <source>
        <dbReference type="ARBA" id="ARBA00048735"/>
    </source>
</evidence>
<comment type="subunit">
    <text evidence="1 6">Homodimer.</text>
</comment>
<dbReference type="Gene3D" id="2.60.40.1180">
    <property type="entry name" value="Golgi alpha-mannosidase II"/>
    <property type="match status" value="1"/>
</dbReference>
<organism evidence="8 9">
    <name type="scientific">Prosthecochloris marina</name>
    <dbReference type="NCBI Taxonomy" id="2017681"/>
    <lineage>
        <taxon>Bacteria</taxon>
        <taxon>Pseudomonadati</taxon>
        <taxon>Chlorobiota</taxon>
        <taxon>Chlorobiia</taxon>
        <taxon>Chlorobiales</taxon>
        <taxon>Chlorobiaceae</taxon>
        <taxon>Prosthecochloris</taxon>
    </lineage>
</organism>
<feature type="site" description="Transition state stabilizer" evidence="6">
    <location>
        <position position="480"/>
    </location>
</feature>
<dbReference type="SUPFAM" id="SSF51445">
    <property type="entry name" value="(Trans)glycosidases"/>
    <property type="match status" value="1"/>
</dbReference>
<dbReference type="Proteomes" id="UP000246278">
    <property type="component" value="Unassembled WGS sequence"/>
</dbReference>
<dbReference type="EC" id="2.4.99.16" evidence="6"/>
<feature type="binding site" evidence="6">
    <location>
        <begin position="535"/>
        <end position="536"/>
    </location>
    <ligand>
        <name>alpha-maltose 1-phosphate</name>
        <dbReference type="ChEBI" id="CHEBI:63576"/>
    </ligand>
</feature>
<dbReference type="Pfam" id="PF21702">
    <property type="entry name" value="GLGE_C"/>
    <property type="match status" value="1"/>
</dbReference>
<evidence type="ECO:0000313" key="9">
    <source>
        <dbReference type="Proteomes" id="UP000246278"/>
    </source>
</evidence>
<dbReference type="Gene3D" id="3.20.20.80">
    <property type="entry name" value="Glycosidases"/>
    <property type="match status" value="1"/>
</dbReference>
<dbReference type="PANTHER" id="PTHR47786:SF2">
    <property type="entry name" value="GLYCOSYL HYDROLASE FAMILY 13 CATALYTIC DOMAIN-CONTAINING PROTEIN"/>
    <property type="match status" value="1"/>
</dbReference>
<dbReference type="Pfam" id="PF11896">
    <property type="entry name" value="GlgE_dom_N_S"/>
    <property type="match status" value="1"/>
</dbReference>
<dbReference type="PANTHER" id="PTHR47786">
    <property type="entry name" value="ALPHA-1,4-GLUCAN:MALTOSE-1-PHOSPHATE MALTOSYLTRANSFERASE"/>
    <property type="match status" value="1"/>
</dbReference>
<comment type="similarity">
    <text evidence="6">Belongs to the glycosyl hydrolase 13 family. GlgE subfamily.</text>
</comment>
<name>A0A317T9R8_9CHLB</name>
<keyword evidence="4 6" id="KW-0119">Carbohydrate metabolism</keyword>
<feature type="binding site" evidence="6">
    <location>
        <position position="357"/>
    </location>
    <ligand>
        <name>alpha-maltose 1-phosphate</name>
        <dbReference type="ChEBI" id="CHEBI:63576"/>
    </ligand>
</feature>
<feature type="binding site" evidence="6">
    <location>
        <position position="322"/>
    </location>
    <ligand>
        <name>alpha-maltose 1-phosphate</name>
        <dbReference type="ChEBI" id="CHEBI:63576"/>
    </ligand>
</feature>
<evidence type="ECO:0000256" key="2">
    <source>
        <dbReference type="ARBA" id="ARBA00022676"/>
    </source>
</evidence>
<reference evidence="9" key="1">
    <citation type="submission" date="2017-10" db="EMBL/GenBank/DDBJ databases">
        <authorList>
            <person name="Gaisin V.A."/>
            <person name="Rysina M.S."/>
            <person name="Grouzdev D.S."/>
        </authorList>
    </citation>
    <scope>NUCLEOTIDE SEQUENCE [LARGE SCALE GENOMIC DNA]</scope>
    <source>
        <strain evidence="9">V1</strain>
    </source>
</reference>
<dbReference type="OrthoDB" id="9805159at2"/>
<feature type="binding site" evidence="6">
    <location>
        <position position="394"/>
    </location>
    <ligand>
        <name>alpha-maltose 1-phosphate</name>
        <dbReference type="ChEBI" id="CHEBI:63576"/>
    </ligand>
</feature>
<dbReference type="EMBL" id="PDNZ01000003">
    <property type="protein sequence ID" value="PWW82497.1"/>
    <property type="molecule type" value="Genomic_DNA"/>
</dbReference>
<feature type="active site" description="Nucleophile" evidence="6">
    <location>
        <position position="393"/>
    </location>
</feature>
<dbReference type="Gene3D" id="1.20.58.80">
    <property type="entry name" value="Phosphotransferase system, lactose/cellobiose-type IIA subunit"/>
    <property type="match status" value="1"/>
</dbReference>
<proteinExistence type="inferred from homology"/>
<keyword evidence="9" id="KW-1185">Reference proteome</keyword>
<dbReference type="GO" id="GO:0004553">
    <property type="term" value="F:hydrolase activity, hydrolyzing O-glycosyl compounds"/>
    <property type="evidence" value="ECO:0007669"/>
    <property type="project" value="InterPro"/>
</dbReference>
<keyword evidence="3 6" id="KW-0808">Transferase</keyword>
<evidence type="ECO:0000256" key="3">
    <source>
        <dbReference type="ARBA" id="ARBA00022679"/>
    </source>
</evidence>
<dbReference type="Gene3D" id="2.60.40.10">
    <property type="entry name" value="Immunoglobulins"/>
    <property type="match status" value="1"/>
</dbReference>
<dbReference type="InterPro" id="IPR006047">
    <property type="entry name" value="GH13_cat_dom"/>
</dbReference>
<feature type="binding site" evidence="6">
    <location>
        <position position="262"/>
    </location>
    <ligand>
        <name>alpha-maltose 1-phosphate</name>
        <dbReference type="ChEBI" id="CHEBI:63576"/>
    </ligand>
</feature>
<dbReference type="InterPro" id="IPR021828">
    <property type="entry name" value="GlgE_dom_N/S"/>
</dbReference>
<dbReference type="AlphaFoldDB" id="A0A317T9R8"/>
<dbReference type="HAMAP" id="MF_02124">
    <property type="entry name" value="GlgE"/>
    <property type="match status" value="1"/>
</dbReference>
<dbReference type="CDD" id="cd11344">
    <property type="entry name" value="AmyAc_GlgE_like"/>
    <property type="match status" value="1"/>
</dbReference>
<dbReference type="InterPro" id="IPR049171">
    <property type="entry name" value="GLGE_C"/>
</dbReference>
<dbReference type="InterPro" id="IPR026585">
    <property type="entry name" value="GlgE"/>
</dbReference>
<dbReference type="GO" id="GO:0030979">
    <property type="term" value="P:alpha-glucan biosynthetic process"/>
    <property type="evidence" value="ECO:0007669"/>
    <property type="project" value="UniProtKB-UniRule"/>
</dbReference>
<comment type="function">
    <text evidence="6">Maltosyltransferase that uses maltose 1-phosphate (M1P) as the sugar donor to elongate linear or branched alpha-(1-&gt;4)-glucans. Is involved in a branched alpha-glucan biosynthetic pathway from trehalose, together with TreS, Mak and GlgB.</text>
</comment>